<evidence type="ECO:0000256" key="6">
    <source>
        <dbReference type="ARBA" id="ARBA00022763"/>
    </source>
</evidence>
<dbReference type="Pfam" id="PF18049">
    <property type="entry name" value="DNA_pol_P_Exo"/>
    <property type="match status" value="1"/>
</dbReference>
<comment type="catalytic activity">
    <reaction evidence="10">
        <text>DNA(n) + a 2'-deoxyribonucleoside 5'-triphosphate = DNA(n+1) + diphosphate</text>
        <dbReference type="Rhea" id="RHEA:22508"/>
        <dbReference type="Rhea" id="RHEA-COMP:17339"/>
        <dbReference type="Rhea" id="RHEA-COMP:17340"/>
        <dbReference type="ChEBI" id="CHEBI:33019"/>
        <dbReference type="ChEBI" id="CHEBI:61560"/>
        <dbReference type="ChEBI" id="CHEBI:173112"/>
        <dbReference type="EC" id="2.7.7.7"/>
    </reaction>
</comment>
<dbReference type="GO" id="GO:0006261">
    <property type="term" value="P:DNA-templated DNA replication"/>
    <property type="evidence" value="ECO:0007669"/>
    <property type="project" value="InterPro"/>
</dbReference>
<evidence type="ECO:0000256" key="10">
    <source>
        <dbReference type="ARBA" id="ARBA00049244"/>
    </source>
</evidence>
<evidence type="ECO:0000256" key="7">
    <source>
        <dbReference type="ARBA" id="ARBA00022932"/>
    </source>
</evidence>
<feature type="region of interest" description="Disordered" evidence="11">
    <location>
        <begin position="230"/>
        <end position="250"/>
    </location>
</feature>
<dbReference type="Gene3D" id="1.20.1060.10">
    <property type="entry name" value="Taq DNA Polymerase, Chain T, domain 4"/>
    <property type="match status" value="1"/>
</dbReference>
<dbReference type="Gene3D" id="3.30.70.370">
    <property type="match status" value="1"/>
</dbReference>
<dbReference type="InterPro" id="IPR001098">
    <property type="entry name" value="DNA-dir_DNA_pol_A_palm_dom"/>
</dbReference>
<evidence type="ECO:0000256" key="3">
    <source>
        <dbReference type="ARBA" id="ARBA00022679"/>
    </source>
</evidence>
<dbReference type="AlphaFoldDB" id="A0A8B7Y1U9"/>
<dbReference type="InterPro" id="IPR036397">
    <property type="entry name" value="RNaseH_sf"/>
</dbReference>
<dbReference type="GO" id="GO:0006302">
    <property type="term" value="P:double-strand break repair"/>
    <property type="evidence" value="ECO:0007669"/>
    <property type="project" value="TreeGrafter"/>
</dbReference>
<dbReference type="CDD" id="cd08638">
    <property type="entry name" value="DNA_pol_A_theta"/>
    <property type="match status" value="1"/>
</dbReference>
<evidence type="ECO:0000256" key="9">
    <source>
        <dbReference type="ARBA" id="ARBA00023204"/>
    </source>
</evidence>
<evidence type="ECO:0000313" key="14">
    <source>
        <dbReference type="RefSeq" id="XP_022086497.1"/>
    </source>
</evidence>
<protein>
    <recommendedName>
        <fullName evidence="2">DNA-directed DNA polymerase</fullName>
        <ecNumber evidence="2">2.7.7.7</ecNumber>
    </recommendedName>
</protein>
<evidence type="ECO:0000313" key="13">
    <source>
        <dbReference type="Proteomes" id="UP000694845"/>
    </source>
</evidence>
<dbReference type="EC" id="2.7.7.7" evidence="2"/>
<sequence>MCPVWTPLTLPPSPDEVQALSDDARTILKALREAHRKKREALLQSRAPPDPKTYYRALYRESFKEETPCLNQENSSGELQAPGNYVVSVLGQRSTDESSPRVSCRQDVLHREQSQGSKPSSSGVGKDSHRFPTAASQDDVGSWDFVSEPFPQYSAVVFCQDVSKTSRADKAESYCGTRVRHPVNASSNSHQAGLSQGSPSRLQEAIELGSCILPDSPPIDTRCYQEFNKTRQNLPSPNLDANPAEQGRGSDVAKFRKTPLEDFPNDRAWQMSPDTVEVKRPRLGLGNVRDSVVIMKQVPVGTTPSGASSDAGRPLPQESCSPRRVHLVGDSVGEVGVTWVPFDQRKKAGTGLSAGCKSNSTSVLGSHSCSDVKVGSRSHHGLPAQPKVSDSSTSRTNEVLSGAQMCNRKADQPTVDEVRVVEGFFGFSGSALHGNEGLIRNVASMTPAAREEVGDRLSRVDEVSMCLVYKDGSSQLREPDHANSKIRGFGCNDSSAEWLVLAYDVQQPSAKDESVRPTDVDGTGKHPGNRLEFISVPVCGKRERPAQEWSKEMLLRLMGNDTVKKICFDAQEMIHTLICSFSLDHATVSSNWLVMDPKVAAWLIDADHPPITFSDLLGKYLPNQASRSETRMSSTCSDLSLLGAAMKRMFYMLSEAGLWQLFLQVEMRLCPILAVMEVQGICVNSQTLEEYGKLLQSKSQQVEKEAHKAAGCCFQITSHTQLRQVLFEELQLDKKYHGRKLARTNVLNLKSTSETVLLKLQDLHPLPKLVLQYRQLAKLKSTYVDGILDCIEDGCIHTSWEHTVAATGRLQSAEPNIQNIPKQPVLLDSDGTQADTRGTGNVIILARKPFVSRNDWSFIAADFQSIELRLLAHLSHDPVLVRAFNKKDCTDIFVELASQWVGVPTSSVTSAEREKTKRIVYSVIYGVGPDKLAETLSVSREEAKTFTKSFLGTFRGVHSFTRACTSCCQQQGFIQTILRRRRLIPSINASEFHARSHAERQCVNFVVQGSAADICKVAMIQVVRALAARPDLKARLLVQIHDELLLEVADSDVGEVKGLVKSAMEVNEFHCGVHAQLQVPLPVSISVGKNWGQLECEQL</sequence>
<dbReference type="SMART" id="SM00482">
    <property type="entry name" value="POLAc"/>
    <property type="match status" value="1"/>
</dbReference>
<dbReference type="GO" id="GO:0003677">
    <property type="term" value="F:DNA binding"/>
    <property type="evidence" value="ECO:0007669"/>
    <property type="project" value="UniProtKB-KW"/>
</dbReference>
<dbReference type="OrthoDB" id="275278at2759"/>
<dbReference type="KEGG" id="aplc:110977039"/>
<dbReference type="InterPro" id="IPR002298">
    <property type="entry name" value="DNA_polymerase_A"/>
</dbReference>
<keyword evidence="13" id="KW-1185">Reference proteome</keyword>
<dbReference type="Proteomes" id="UP000694845">
    <property type="component" value="Unplaced"/>
</dbReference>
<gene>
    <name evidence="14" type="primary">LOC110977039</name>
</gene>
<keyword evidence="7" id="KW-0239">DNA-directed DNA polymerase</keyword>
<keyword evidence="3" id="KW-0808">Transferase</keyword>
<feature type="region of interest" description="Disordered" evidence="11">
    <location>
        <begin position="92"/>
        <end position="136"/>
    </location>
</feature>
<organism evidence="13 14">
    <name type="scientific">Acanthaster planci</name>
    <name type="common">Crown-of-thorns starfish</name>
    <dbReference type="NCBI Taxonomy" id="133434"/>
    <lineage>
        <taxon>Eukaryota</taxon>
        <taxon>Metazoa</taxon>
        <taxon>Echinodermata</taxon>
        <taxon>Eleutherozoa</taxon>
        <taxon>Asterozoa</taxon>
        <taxon>Asteroidea</taxon>
        <taxon>Valvatacea</taxon>
        <taxon>Valvatida</taxon>
        <taxon>Acanthasteridae</taxon>
        <taxon>Acanthaster</taxon>
    </lineage>
</organism>
<dbReference type="InterPro" id="IPR040940">
    <property type="entry name" value="DNA_pol_P_Exo"/>
</dbReference>
<dbReference type="Pfam" id="PF00476">
    <property type="entry name" value="DNA_pol_A"/>
    <property type="match status" value="1"/>
</dbReference>
<feature type="region of interest" description="Disordered" evidence="11">
    <location>
        <begin position="300"/>
        <end position="321"/>
    </location>
</feature>
<name>A0A8B7Y1U9_ACAPL</name>
<evidence type="ECO:0000256" key="1">
    <source>
        <dbReference type="ARBA" id="ARBA00007705"/>
    </source>
</evidence>
<dbReference type="GO" id="GO:0003887">
    <property type="term" value="F:DNA-directed DNA polymerase activity"/>
    <property type="evidence" value="ECO:0007669"/>
    <property type="project" value="UniProtKB-KW"/>
</dbReference>
<dbReference type="SUPFAM" id="SSF56672">
    <property type="entry name" value="DNA/RNA polymerases"/>
    <property type="match status" value="1"/>
</dbReference>
<evidence type="ECO:0000256" key="11">
    <source>
        <dbReference type="SAM" id="MobiDB-lite"/>
    </source>
</evidence>
<proteinExistence type="inferred from homology"/>
<dbReference type="PANTHER" id="PTHR10133:SF27">
    <property type="entry name" value="DNA POLYMERASE NU"/>
    <property type="match status" value="1"/>
</dbReference>
<keyword evidence="5" id="KW-0235">DNA replication</keyword>
<keyword evidence="4" id="KW-0548">Nucleotidyltransferase</keyword>
<dbReference type="FunFam" id="1.10.150.20:FF:000002">
    <property type="entry name" value="DNA polymerase I"/>
    <property type="match status" value="1"/>
</dbReference>
<keyword evidence="6" id="KW-0227">DNA damage</keyword>
<evidence type="ECO:0000256" key="2">
    <source>
        <dbReference type="ARBA" id="ARBA00012417"/>
    </source>
</evidence>
<dbReference type="PRINTS" id="PR00868">
    <property type="entry name" value="DNAPOLI"/>
</dbReference>
<dbReference type="PANTHER" id="PTHR10133">
    <property type="entry name" value="DNA POLYMERASE I"/>
    <property type="match status" value="1"/>
</dbReference>
<evidence type="ECO:0000256" key="8">
    <source>
        <dbReference type="ARBA" id="ARBA00023125"/>
    </source>
</evidence>
<evidence type="ECO:0000256" key="4">
    <source>
        <dbReference type="ARBA" id="ARBA00022695"/>
    </source>
</evidence>
<dbReference type="InterPro" id="IPR043502">
    <property type="entry name" value="DNA/RNA_pol_sf"/>
</dbReference>
<feature type="domain" description="DNA-directed DNA polymerase family A palm" evidence="12">
    <location>
        <begin position="844"/>
        <end position="1052"/>
    </location>
</feature>
<dbReference type="GeneID" id="110977039"/>
<dbReference type="Gene3D" id="3.30.420.10">
    <property type="entry name" value="Ribonuclease H-like superfamily/Ribonuclease H"/>
    <property type="match status" value="1"/>
</dbReference>
<accession>A0A8B7Y1U9</accession>
<feature type="compositionally biased region" description="Polar residues" evidence="11">
    <location>
        <begin position="114"/>
        <end position="123"/>
    </location>
</feature>
<reference evidence="14" key="1">
    <citation type="submission" date="2025-08" db="UniProtKB">
        <authorList>
            <consortium name="RefSeq"/>
        </authorList>
    </citation>
    <scope>IDENTIFICATION</scope>
</reference>
<keyword evidence="8" id="KW-0238">DNA-binding</keyword>
<evidence type="ECO:0000256" key="5">
    <source>
        <dbReference type="ARBA" id="ARBA00022705"/>
    </source>
</evidence>
<dbReference type="RefSeq" id="XP_022086497.1">
    <property type="nucleotide sequence ID" value="XM_022230805.1"/>
</dbReference>
<comment type="similarity">
    <text evidence="1">Belongs to the DNA polymerase type-A family.</text>
</comment>
<evidence type="ECO:0000259" key="12">
    <source>
        <dbReference type="SMART" id="SM00482"/>
    </source>
</evidence>
<feature type="region of interest" description="Disordered" evidence="11">
    <location>
        <begin position="374"/>
        <end position="395"/>
    </location>
</feature>
<dbReference type="FunFam" id="1.20.1060.10:FF:000001">
    <property type="entry name" value="DNA polymerase I"/>
    <property type="match status" value="1"/>
</dbReference>
<dbReference type="Gene3D" id="1.10.150.20">
    <property type="entry name" value="5' to 3' exonuclease, C-terminal subdomain"/>
    <property type="match status" value="1"/>
</dbReference>
<keyword evidence="9" id="KW-0234">DNA repair</keyword>